<feature type="domain" description="Major facilitator superfamily (MFS) profile" evidence="7">
    <location>
        <begin position="50"/>
        <end position="467"/>
    </location>
</feature>
<keyword evidence="9" id="KW-1185">Reference proteome</keyword>
<evidence type="ECO:0000313" key="8">
    <source>
        <dbReference type="EMBL" id="PKS08520.1"/>
    </source>
</evidence>
<sequence>MEKDVGPAVEQRESVAVASAASSKEAEGCTTQHFDPEAERKLRRKIDLYTIPPVALLYLFCFIDRANIGNARLANFEADLGLKGQDYNIILSIFYISYALCEMPSVLLCKYIGPGWFLPLTTLLFGVVTIGTAFCETKGQMIACRFLLGIFESGLLPGIAYYLSRWYRHSELAFRLGMYMIMTPTAGAFGGLLASGILSLDRFGSLTQWRMIFGIEGIITCGIASVLIILLTDNPTTARWLTAEEKELAVARVMSERVGQDEVVDKMNLSKIKSGISNPVTLITAFIFLLGNVQVLTTSFFLPTIIRTIYPGRTLVQQQLLTVPPYIVGGVCLLTISWLATKFDTRQIPLFFSAPSVMAGYAMLLATTNPNVRYAAIFLTTSCAFFGGSLCNAQVSANTVSDTARSVAIGTNVLCGYLGGLVATWTYLPWDGPMYPIGNGLNLAAATSIGIASIGGLIWMKADNKKRDQMTPAEKEELLAGMTRQQISDLDWKHPDFRWRP</sequence>
<evidence type="ECO:0000256" key="6">
    <source>
        <dbReference type="SAM" id="Phobius"/>
    </source>
</evidence>
<keyword evidence="3 6" id="KW-0812">Transmembrane</keyword>
<feature type="transmembrane region" description="Helical" evidence="6">
    <location>
        <begin position="88"/>
        <end position="109"/>
    </location>
</feature>
<dbReference type="InterPro" id="IPR011701">
    <property type="entry name" value="MFS"/>
</dbReference>
<feature type="transmembrane region" description="Helical" evidence="6">
    <location>
        <begin position="440"/>
        <end position="460"/>
    </location>
</feature>
<dbReference type="InParanoid" id="A0A2N3N7U9"/>
<dbReference type="SUPFAM" id="SSF103473">
    <property type="entry name" value="MFS general substrate transporter"/>
    <property type="match status" value="1"/>
</dbReference>
<feature type="transmembrane region" description="Helical" evidence="6">
    <location>
        <begin position="211"/>
        <end position="231"/>
    </location>
</feature>
<comment type="caution">
    <text evidence="8">The sequence shown here is derived from an EMBL/GenBank/DDBJ whole genome shotgun (WGS) entry which is preliminary data.</text>
</comment>
<keyword evidence="4 6" id="KW-1133">Transmembrane helix</keyword>
<reference evidence="8 9" key="1">
    <citation type="journal article" date="2017" name="G3 (Bethesda)">
        <title>First Draft Genome Sequence of the Pathogenic Fungus Lomentospora prolificans (Formerly Scedosporium prolificans).</title>
        <authorList>
            <person name="Luo R."/>
            <person name="Zimin A."/>
            <person name="Workman R."/>
            <person name="Fan Y."/>
            <person name="Pertea G."/>
            <person name="Grossman N."/>
            <person name="Wear M.P."/>
            <person name="Jia B."/>
            <person name="Miller H."/>
            <person name="Casadevall A."/>
            <person name="Timp W."/>
            <person name="Zhang S.X."/>
            <person name="Salzberg S.L."/>
        </authorList>
    </citation>
    <scope>NUCLEOTIDE SEQUENCE [LARGE SCALE GENOMIC DNA]</scope>
    <source>
        <strain evidence="8 9">JHH-5317</strain>
    </source>
</reference>
<dbReference type="FunFam" id="1.20.1250.20:FF:000018">
    <property type="entry name" value="MFS transporter permease"/>
    <property type="match status" value="1"/>
</dbReference>
<dbReference type="PANTHER" id="PTHR43791">
    <property type="entry name" value="PERMEASE-RELATED"/>
    <property type="match status" value="1"/>
</dbReference>
<feature type="transmembrane region" description="Helical" evidence="6">
    <location>
        <begin position="280"/>
        <end position="303"/>
    </location>
</feature>
<dbReference type="Proteomes" id="UP000233524">
    <property type="component" value="Unassembled WGS sequence"/>
</dbReference>
<dbReference type="EMBL" id="NLAX01000095">
    <property type="protein sequence ID" value="PKS08520.1"/>
    <property type="molecule type" value="Genomic_DNA"/>
</dbReference>
<comment type="subcellular location">
    <subcellularLocation>
        <location evidence="1">Membrane</location>
        <topology evidence="1">Multi-pass membrane protein</topology>
    </subcellularLocation>
</comment>
<evidence type="ECO:0000256" key="1">
    <source>
        <dbReference type="ARBA" id="ARBA00004141"/>
    </source>
</evidence>
<dbReference type="AlphaFoldDB" id="A0A2N3N7U9"/>
<name>A0A2N3N7U9_9PEZI</name>
<feature type="transmembrane region" description="Helical" evidence="6">
    <location>
        <begin position="176"/>
        <end position="199"/>
    </location>
</feature>
<feature type="transmembrane region" description="Helical" evidence="6">
    <location>
        <begin position="374"/>
        <end position="395"/>
    </location>
</feature>
<feature type="transmembrane region" description="Helical" evidence="6">
    <location>
        <begin position="407"/>
        <end position="428"/>
    </location>
</feature>
<dbReference type="Gene3D" id="1.20.1250.20">
    <property type="entry name" value="MFS general substrate transporter like domains"/>
    <property type="match status" value="2"/>
</dbReference>
<protein>
    <recommendedName>
        <fullName evidence="7">Major facilitator superfamily (MFS) profile domain-containing protein</fullName>
    </recommendedName>
</protein>
<dbReference type="GO" id="GO:0022857">
    <property type="term" value="F:transmembrane transporter activity"/>
    <property type="evidence" value="ECO:0007669"/>
    <property type="project" value="InterPro"/>
</dbReference>
<dbReference type="InterPro" id="IPR036259">
    <property type="entry name" value="MFS_trans_sf"/>
</dbReference>
<keyword evidence="5 6" id="KW-0472">Membrane</keyword>
<keyword evidence="2" id="KW-0813">Transport</keyword>
<evidence type="ECO:0000256" key="4">
    <source>
        <dbReference type="ARBA" id="ARBA00022989"/>
    </source>
</evidence>
<evidence type="ECO:0000313" key="9">
    <source>
        <dbReference type="Proteomes" id="UP000233524"/>
    </source>
</evidence>
<feature type="transmembrane region" description="Helical" evidence="6">
    <location>
        <begin position="146"/>
        <end position="164"/>
    </location>
</feature>
<accession>A0A2N3N7U9</accession>
<dbReference type="VEuPathDB" id="FungiDB:jhhlp_004905"/>
<evidence type="ECO:0000256" key="5">
    <source>
        <dbReference type="ARBA" id="ARBA00023136"/>
    </source>
</evidence>
<feature type="transmembrane region" description="Helical" evidence="6">
    <location>
        <begin position="116"/>
        <end position="134"/>
    </location>
</feature>
<dbReference type="Pfam" id="PF07690">
    <property type="entry name" value="MFS_1"/>
    <property type="match status" value="1"/>
</dbReference>
<evidence type="ECO:0000256" key="2">
    <source>
        <dbReference type="ARBA" id="ARBA00022448"/>
    </source>
</evidence>
<dbReference type="PANTHER" id="PTHR43791:SF48">
    <property type="entry name" value="TRANSPORTER, PUTATIVE (AFU_ORTHOLOGUE AFUA_4G01000)-RELATED"/>
    <property type="match status" value="1"/>
</dbReference>
<feature type="transmembrane region" description="Helical" evidence="6">
    <location>
        <begin position="323"/>
        <end position="341"/>
    </location>
</feature>
<proteinExistence type="predicted"/>
<evidence type="ECO:0000256" key="3">
    <source>
        <dbReference type="ARBA" id="ARBA00022692"/>
    </source>
</evidence>
<dbReference type="OrthoDB" id="2985014at2759"/>
<evidence type="ECO:0000259" key="7">
    <source>
        <dbReference type="PROSITE" id="PS50850"/>
    </source>
</evidence>
<gene>
    <name evidence="8" type="ORF">jhhlp_004905</name>
</gene>
<dbReference type="GO" id="GO:0016020">
    <property type="term" value="C:membrane"/>
    <property type="evidence" value="ECO:0007669"/>
    <property type="project" value="UniProtKB-SubCell"/>
</dbReference>
<dbReference type="FunFam" id="1.20.1250.20:FF:000013">
    <property type="entry name" value="MFS general substrate transporter"/>
    <property type="match status" value="1"/>
</dbReference>
<dbReference type="InterPro" id="IPR020846">
    <property type="entry name" value="MFS_dom"/>
</dbReference>
<dbReference type="PROSITE" id="PS50850">
    <property type="entry name" value="MFS"/>
    <property type="match status" value="1"/>
</dbReference>
<organism evidence="8 9">
    <name type="scientific">Lomentospora prolificans</name>
    <dbReference type="NCBI Taxonomy" id="41688"/>
    <lineage>
        <taxon>Eukaryota</taxon>
        <taxon>Fungi</taxon>
        <taxon>Dikarya</taxon>
        <taxon>Ascomycota</taxon>
        <taxon>Pezizomycotina</taxon>
        <taxon>Sordariomycetes</taxon>
        <taxon>Hypocreomycetidae</taxon>
        <taxon>Microascales</taxon>
        <taxon>Microascaceae</taxon>
        <taxon>Lomentospora</taxon>
    </lineage>
</organism>